<feature type="compositionally biased region" description="Basic and acidic residues" evidence="1">
    <location>
        <begin position="161"/>
        <end position="174"/>
    </location>
</feature>
<evidence type="ECO:0000256" key="1">
    <source>
        <dbReference type="SAM" id="MobiDB-lite"/>
    </source>
</evidence>
<protein>
    <submittedName>
        <fullName evidence="2">Uncharacterized protein</fullName>
    </submittedName>
</protein>
<keyword evidence="3" id="KW-1185">Reference proteome</keyword>
<name>A0A4Z2ICU9_9TELE</name>
<comment type="caution">
    <text evidence="2">The sequence shown here is derived from an EMBL/GenBank/DDBJ whole genome shotgun (WGS) entry which is preliminary data.</text>
</comment>
<feature type="compositionally biased region" description="Basic and acidic residues" evidence="1">
    <location>
        <begin position="1"/>
        <end position="10"/>
    </location>
</feature>
<accession>A0A4Z2ICU9</accession>
<feature type="compositionally biased region" description="Basic and acidic residues" evidence="1">
    <location>
        <begin position="128"/>
        <end position="143"/>
    </location>
</feature>
<sequence>MRKDPKENHNKPAVGSRKGARRTSAGRRLFDPRVSNTRSVITDGSAKGGTARGDPDMRLVLSVQKDSNSFVLRCSSSLKHTQRWDAVERSARLPLPVLTRLRRGRMVSHRLPPYLPPRLCVALCETDGEGKDDRHTEWKERERERKRRKKTTWYGSGKPYPEGKRQRGCELADV</sequence>
<dbReference type="AlphaFoldDB" id="A0A4Z2ICU9"/>
<feature type="region of interest" description="Disordered" evidence="1">
    <location>
        <begin position="128"/>
        <end position="174"/>
    </location>
</feature>
<proteinExistence type="predicted"/>
<feature type="region of interest" description="Disordered" evidence="1">
    <location>
        <begin position="1"/>
        <end position="55"/>
    </location>
</feature>
<organism evidence="2 3">
    <name type="scientific">Liparis tanakae</name>
    <name type="common">Tanaka's snailfish</name>
    <dbReference type="NCBI Taxonomy" id="230148"/>
    <lineage>
        <taxon>Eukaryota</taxon>
        <taxon>Metazoa</taxon>
        <taxon>Chordata</taxon>
        <taxon>Craniata</taxon>
        <taxon>Vertebrata</taxon>
        <taxon>Euteleostomi</taxon>
        <taxon>Actinopterygii</taxon>
        <taxon>Neopterygii</taxon>
        <taxon>Teleostei</taxon>
        <taxon>Neoteleostei</taxon>
        <taxon>Acanthomorphata</taxon>
        <taxon>Eupercaria</taxon>
        <taxon>Perciformes</taxon>
        <taxon>Cottioidei</taxon>
        <taxon>Cottales</taxon>
        <taxon>Liparidae</taxon>
        <taxon>Liparis</taxon>
    </lineage>
</organism>
<evidence type="ECO:0000313" key="3">
    <source>
        <dbReference type="Proteomes" id="UP000314294"/>
    </source>
</evidence>
<reference evidence="2 3" key="1">
    <citation type="submission" date="2019-03" db="EMBL/GenBank/DDBJ databases">
        <title>First draft genome of Liparis tanakae, snailfish: a comprehensive survey of snailfish specific genes.</title>
        <authorList>
            <person name="Kim W."/>
            <person name="Song I."/>
            <person name="Jeong J.-H."/>
            <person name="Kim D."/>
            <person name="Kim S."/>
            <person name="Ryu S."/>
            <person name="Song J.Y."/>
            <person name="Lee S.K."/>
        </authorList>
    </citation>
    <scope>NUCLEOTIDE SEQUENCE [LARGE SCALE GENOMIC DNA]</scope>
    <source>
        <tissue evidence="2">Muscle</tissue>
    </source>
</reference>
<evidence type="ECO:0000313" key="2">
    <source>
        <dbReference type="EMBL" id="TNN75194.1"/>
    </source>
</evidence>
<gene>
    <name evidence="2" type="ORF">EYF80_014604</name>
</gene>
<dbReference type="Proteomes" id="UP000314294">
    <property type="component" value="Unassembled WGS sequence"/>
</dbReference>
<dbReference type="EMBL" id="SRLO01000106">
    <property type="protein sequence ID" value="TNN75194.1"/>
    <property type="molecule type" value="Genomic_DNA"/>
</dbReference>